<evidence type="ECO:0008006" key="3">
    <source>
        <dbReference type="Google" id="ProtNLM"/>
    </source>
</evidence>
<dbReference type="InterPro" id="IPR036388">
    <property type="entry name" value="WH-like_DNA-bd_sf"/>
</dbReference>
<dbReference type="SUPFAM" id="SSF46785">
    <property type="entry name" value="Winged helix' DNA-binding domain"/>
    <property type="match status" value="1"/>
</dbReference>
<dbReference type="InterPro" id="IPR036390">
    <property type="entry name" value="WH_DNA-bd_sf"/>
</dbReference>
<proteinExistence type="predicted"/>
<dbReference type="AlphaFoldDB" id="R9GPH7"/>
<evidence type="ECO:0000313" key="2">
    <source>
        <dbReference type="Proteomes" id="UP000014174"/>
    </source>
</evidence>
<keyword evidence="2" id="KW-1185">Reference proteome</keyword>
<dbReference type="Gene3D" id="1.10.10.10">
    <property type="entry name" value="Winged helix-like DNA-binding domain superfamily/Winged helix DNA-binding domain"/>
    <property type="match status" value="1"/>
</dbReference>
<accession>R9GPH7</accession>
<sequence>MKGSSTEILKFIKEHPLQSSKEIHEGIKSVRANSTLKRQLTKLIDGNFIESEGKGKGTKYLLSPLYNLLYDVDIEQYLE</sequence>
<dbReference type="EMBL" id="AQPN01000109">
    <property type="protein sequence ID" value="EOR93613.1"/>
    <property type="molecule type" value="Genomic_DNA"/>
</dbReference>
<dbReference type="STRING" id="1150600.ADIARSV_3197"/>
<dbReference type="Proteomes" id="UP000014174">
    <property type="component" value="Unassembled WGS sequence"/>
</dbReference>
<protein>
    <recommendedName>
        <fullName evidence="3">Fic family protein</fullName>
    </recommendedName>
</protein>
<name>R9GPH7_9SPHI</name>
<evidence type="ECO:0000313" key="1">
    <source>
        <dbReference type="EMBL" id="EOR93613.1"/>
    </source>
</evidence>
<reference evidence="1 2" key="1">
    <citation type="journal article" date="2013" name="Genome Announc.">
        <title>Draft Genome Sequence of Arcticibacter svalbardensis Strain MN12-7T, a Member of the Family Sphingobacteriaceae Isolated from an Arctic Soil Sample.</title>
        <authorList>
            <person name="Shivaji S."/>
            <person name="Ara S."/>
            <person name="Prasad S."/>
            <person name="Manasa B.P."/>
            <person name="Begum Z."/>
            <person name="Singh A."/>
            <person name="Kumar Pinnaka A."/>
        </authorList>
    </citation>
    <scope>NUCLEOTIDE SEQUENCE [LARGE SCALE GENOMIC DNA]</scope>
    <source>
        <strain evidence="1 2">MN12-7</strain>
    </source>
</reference>
<organism evidence="1 2">
    <name type="scientific">Arcticibacter svalbardensis MN12-7</name>
    <dbReference type="NCBI Taxonomy" id="1150600"/>
    <lineage>
        <taxon>Bacteria</taxon>
        <taxon>Pseudomonadati</taxon>
        <taxon>Bacteroidota</taxon>
        <taxon>Sphingobacteriia</taxon>
        <taxon>Sphingobacteriales</taxon>
        <taxon>Sphingobacteriaceae</taxon>
        <taxon>Arcticibacter</taxon>
    </lineage>
</organism>
<comment type="caution">
    <text evidence="1">The sequence shown here is derived from an EMBL/GenBank/DDBJ whole genome shotgun (WGS) entry which is preliminary data.</text>
</comment>
<gene>
    <name evidence="1" type="ORF">ADIARSV_3197</name>
</gene>
<dbReference type="RefSeq" id="WP_016196426.1">
    <property type="nucleotide sequence ID" value="NZ_AQPN01000109.1"/>
</dbReference>